<dbReference type="Pfam" id="PF13481">
    <property type="entry name" value="AAA_25"/>
    <property type="match status" value="1"/>
</dbReference>
<evidence type="ECO:0000313" key="3">
    <source>
        <dbReference type="EMBL" id="GAA4395699.1"/>
    </source>
</evidence>
<name>A0ABP8JT45_9ACTN</name>
<accession>A0ABP8JT45</accession>
<dbReference type="RefSeq" id="WP_344997202.1">
    <property type="nucleotide sequence ID" value="NZ_BAABFR010000044.1"/>
</dbReference>
<dbReference type="Pfam" id="PF13362">
    <property type="entry name" value="Toprim_3"/>
    <property type="match status" value="1"/>
</dbReference>
<evidence type="ECO:0000313" key="4">
    <source>
        <dbReference type="Proteomes" id="UP001500635"/>
    </source>
</evidence>
<proteinExistence type="predicted"/>
<reference evidence="4" key="1">
    <citation type="journal article" date="2019" name="Int. J. Syst. Evol. Microbiol.">
        <title>The Global Catalogue of Microorganisms (GCM) 10K type strain sequencing project: providing services to taxonomists for standard genome sequencing and annotation.</title>
        <authorList>
            <consortium name="The Broad Institute Genomics Platform"/>
            <consortium name="The Broad Institute Genome Sequencing Center for Infectious Disease"/>
            <person name="Wu L."/>
            <person name="Ma J."/>
        </authorList>
    </citation>
    <scope>NUCLEOTIDE SEQUENCE [LARGE SCALE GENOMIC DNA]</scope>
    <source>
        <strain evidence="4">JCM 17688</strain>
    </source>
</reference>
<dbReference type="InterPro" id="IPR034154">
    <property type="entry name" value="TOPRIM_DnaG/twinkle"/>
</dbReference>
<dbReference type="SUPFAM" id="SSF52540">
    <property type="entry name" value="P-loop containing nucleoside triphosphate hydrolases"/>
    <property type="match status" value="1"/>
</dbReference>
<gene>
    <name evidence="3" type="ORF">GCM10023147_29240</name>
</gene>
<evidence type="ECO:0000256" key="1">
    <source>
        <dbReference type="SAM" id="MobiDB-lite"/>
    </source>
</evidence>
<feature type="compositionally biased region" description="Polar residues" evidence="1">
    <location>
        <begin position="575"/>
        <end position="585"/>
    </location>
</feature>
<dbReference type="Gene3D" id="3.40.1360.10">
    <property type="match status" value="1"/>
</dbReference>
<dbReference type="Gene3D" id="3.40.50.300">
    <property type="entry name" value="P-loop containing nucleotide triphosphate hydrolases"/>
    <property type="match status" value="1"/>
</dbReference>
<feature type="compositionally biased region" description="Polar residues" evidence="1">
    <location>
        <begin position="594"/>
        <end position="622"/>
    </location>
</feature>
<evidence type="ECO:0000259" key="2">
    <source>
        <dbReference type="Pfam" id="PF13362"/>
    </source>
</evidence>
<keyword evidence="4" id="KW-1185">Reference proteome</keyword>
<sequence>MTTERAIDRCKQAFEGAGLRWYETGTDRADAQAPGHSTADRSVTFRQVEGRVLVNSHADDKQAVLDAVGLTIADLYDTPGHAEYSYSDGRRVWREILGTGKKTFKQRNATGKNGLYRTEFPDGATVYVVEGEDDVHAVEALGHAATCSAMGAGKAHLFDWSPLAGHRVVIVADKDKVGRDHAAQVAEKLAALRVEHVVVETPLGDPDSKMDVSDHIAAGLDLAALVPVDHVGRPGPPQLSVVCLADVEAEPITWLWPGRIPAGKLVTLDGDPSLGKSTLALTFAGVVTNGGLWPDGTRCEYPGAVVLLSGEDGLADTVRPRLDAAHADVNKVVAVQGVALEDGTLVPPTLADVHQLGELVQRLGARLLIVDVLMAYLPSRVDSHKDQDVRRVLSALADMADRTGCTVLLLRHLNKAKGGDPMYRGGGSIGIVGAARAGMLVAADPDDPQVRVLASTKSNLGPPPGSLKYTLVSVDGTDVAAVRWLGADDRDARALLAEPESDDARDVDGWLREHLAAATDRQMKATDVFRDADANGYTKDQVKRAKKRLGVKTVKDASAWWWSLPFDNLMQGSTAADKSAGTQNRAPLLPSRSDGVQSAPLTAREQGSTSPDSGSSRASDATVTPRHDERGATGATEPDQQKQDGAIDEESQSRQAPRVCRDCGATVGKSGKCVNCIVAKAAAEQRHLHPVCDVCGKPVVGGQGTRHFSCTPQAGAA</sequence>
<dbReference type="CDD" id="cd01029">
    <property type="entry name" value="TOPRIM_primases"/>
    <property type="match status" value="1"/>
</dbReference>
<dbReference type="InterPro" id="IPR027417">
    <property type="entry name" value="P-loop_NTPase"/>
</dbReference>
<protein>
    <recommendedName>
        <fullName evidence="2">Toprim domain-containing protein</fullName>
    </recommendedName>
</protein>
<dbReference type="InterPro" id="IPR006171">
    <property type="entry name" value="TOPRIM_dom"/>
</dbReference>
<dbReference type="EMBL" id="BAABFR010000044">
    <property type="protein sequence ID" value="GAA4395699.1"/>
    <property type="molecule type" value="Genomic_DNA"/>
</dbReference>
<feature type="domain" description="Toprim" evidence="2">
    <location>
        <begin position="126"/>
        <end position="208"/>
    </location>
</feature>
<dbReference type="Proteomes" id="UP001500635">
    <property type="component" value="Unassembled WGS sequence"/>
</dbReference>
<feature type="region of interest" description="Disordered" evidence="1">
    <location>
        <begin position="575"/>
        <end position="658"/>
    </location>
</feature>
<organism evidence="3 4">
    <name type="scientific">Tsukamurella soli</name>
    <dbReference type="NCBI Taxonomy" id="644556"/>
    <lineage>
        <taxon>Bacteria</taxon>
        <taxon>Bacillati</taxon>
        <taxon>Actinomycetota</taxon>
        <taxon>Actinomycetes</taxon>
        <taxon>Mycobacteriales</taxon>
        <taxon>Tsukamurellaceae</taxon>
        <taxon>Tsukamurella</taxon>
    </lineage>
</organism>
<comment type="caution">
    <text evidence="3">The sequence shown here is derived from an EMBL/GenBank/DDBJ whole genome shotgun (WGS) entry which is preliminary data.</text>
</comment>